<feature type="domain" description="MULE transposase" evidence="1">
    <location>
        <begin position="1"/>
        <end position="84"/>
    </location>
</feature>
<reference evidence="3" key="1">
    <citation type="journal article" date="2012" name="Nat. Genet.">
        <title>Lifestyle transitions in plant pathogenic Colletotrichum fungi deciphered by genome and transcriptome analyses.</title>
        <authorList>
            <person name="O'Connell R.J."/>
            <person name="Thon M.R."/>
            <person name="Hacquard S."/>
            <person name="Amyotte S.G."/>
            <person name="Kleemann J."/>
            <person name="Torres M.F."/>
            <person name="Damm U."/>
            <person name="Buiate E.A."/>
            <person name="Epstein L."/>
            <person name="Alkan N."/>
            <person name="Altmueller J."/>
            <person name="Alvarado-Balderrama L."/>
            <person name="Bauser C.A."/>
            <person name="Becker C."/>
            <person name="Birren B.W."/>
            <person name="Chen Z."/>
            <person name="Choi J."/>
            <person name="Crouch J.A."/>
            <person name="Duvick J.P."/>
            <person name="Farman M.A."/>
            <person name="Gan P."/>
            <person name="Heiman D."/>
            <person name="Henrissat B."/>
            <person name="Howard R.J."/>
            <person name="Kabbage M."/>
            <person name="Koch C."/>
            <person name="Kracher B."/>
            <person name="Kubo Y."/>
            <person name="Law A.D."/>
            <person name="Lebrun M.-H."/>
            <person name="Lee Y.-H."/>
            <person name="Miyara I."/>
            <person name="Moore N."/>
            <person name="Neumann U."/>
            <person name="Nordstroem K."/>
            <person name="Panaccione D.G."/>
            <person name="Panstruga R."/>
            <person name="Place M."/>
            <person name="Proctor R.H."/>
            <person name="Prusky D."/>
            <person name="Rech G."/>
            <person name="Reinhardt R."/>
            <person name="Rollins J.A."/>
            <person name="Rounsley S."/>
            <person name="Schardl C.L."/>
            <person name="Schwartz D.C."/>
            <person name="Shenoy N."/>
            <person name="Shirasu K."/>
            <person name="Sikhakolli U.R."/>
            <person name="Stueber K."/>
            <person name="Sukno S.A."/>
            <person name="Sweigard J.A."/>
            <person name="Takano Y."/>
            <person name="Takahara H."/>
            <person name="Trail F."/>
            <person name="van der Does H.C."/>
            <person name="Voll L.M."/>
            <person name="Will I."/>
            <person name="Young S."/>
            <person name="Zeng Q."/>
            <person name="Zhang J."/>
            <person name="Zhou S."/>
            <person name="Dickman M.B."/>
            <person name="Schulze-Lefert P."/>
            <person name="Ver Loren van Themaat E."/>
            <person name="Ma L.-J."/>
            <person name="Vaillancourt L.J."/>
        </authorList>
    </citation>
    <scope>NUCLEOTIDE SEQUENCE [LARGE SCALE GENOMIC DNA]</scope>
    <source>
        <strain evidence="3">M1.001 / M2 / FGSC 10212</strain>
    </source>
</reference>
<dbReference type="EMBL" id="GG697356">
    <property type="protein sequence ID" value="EFQ31677.1"/>
    <property type="molecule type" value="Genomic_DNA"/>
</dbReference>
<dbReference type="PANTHER" id="PTHR31569:SF4">
    <property type="entry name" value="SWIM-TYPE DOMAIN-CONTAINING PROTEIN"/>
    <property type="match status" value="1"/>
</dbReference>
<dbReference type="eggNOG" id="ENOG502QVJ3">
    <property type="taxonomic scope" value="Eukaryota"/>
</dbReference>
<accession>E3QLD9</accession>
<dbReference type="InterPro" id="IPR052579">
    <property type="entry name" value="Zinc_finger_SWIM"/>
</dbReference>
<dbReference type="GeneID" id="24412331"/>
<sequence>MPLLQVVGNTAVQTTFNACFCLVSDKDKSALEWALSYMKTLLEAERIPQPSVVVTDLDQCLTKAVKSVLPATTHHQICVQQFLKKTASQIKSMWRGPVEKAPVAPVDDAGGWPGARGGNIVSGVDWQAGTTTTTASTSTTATPTTADDEAIYTHNPDGFTAAWKAVVHAPSEAAFWNTWRSLKRSFEDQEELIAYFEARYLPSHSQFAAFKINRVRSYGVKTASLTQGGRRGLSSHILRDGPDLEALHQKFHVMVFSSDQDCYTRLGAEHRRWRPRAHSPMLKGLTFRVPFKALDLLYEEYMHANNAFAQRGDLPSCTGNFQIQWGLPCRHELLRRLHGGGDGGEVTYDDIDSYWWLDQGPTARSGPRQWQESATPGGYLYMEQEGAKHKRKSATAGIEHDQIFEN</sequence>
<dbReference type="OrthoDB" id="4922674at2759"/>
<dbReference type="Proteomes" id="UP000008782">
    <property type="component" value="Unassembled WGS sequence"/>
</dbReference>
<dbReference type="PANTHER" id="PTHR31569">
    <property type="entry name" value="SWIM-TYPE DOMAIN-CONTAINING PROTEIN"/>
    <property type="match status" value="1"/>
</dbReference>
<gene>
    <name evidence="2" type="ORF">GLRG_06966</name>
</gene>
<evidence type="ECO:0000259" key="1">
    <source>
        <dbReference type="Pfam" id="PF10551"/>
    </source>
</evidence>
<keyword evidence="3" id="KW-1185">Reference proteome</keyword>
<dbReference type="InterPro" id="IPR018289">
    <property type="entry name" value="MULE_transposase_dom"/>
</dbReference>
<dbReference type="Pfam" id="PF10551">
    <property type="entry name" value="MULE"/>
    <property type="match status" value="1"/>
</dbReference>
<evidence type="ECO:0000313" key="2">
    <source>
        <dbReference type="EMBL" id="EFQ31677.1"/>
    </source>
</evidence>
<dbReference type="HOGENOM" id="CLU_677944_0_0_1"/>
<protein>
    <submittedName>
        <fullName evidence="2">MULE transposase domain-containing protein</fullName>
    </submittedName>
</protein>
<dbReference type="STRING" id="645133.E3QLD9"/>
<evidence type="ECO:0000313" key="3">
    <source>
        <dbReference type="Proteomes" id="UP000008782"/>
    </source>
</evidence>
<dbReference type="AlphaFoldDB" id="E3QLD9"/>
<dbReference type="RefSeq" id="XP_008095697.1">
    <property type="nucleotide sequence ID" value="XM_008097506.1"/>
</dbReference>
<name>E3QLD9_COLGM</name>
<dbReference type="VEuPathDB" id="FungiDB:GLRG_06966"/>
<organism evidence="3">
    <name type="scientific">Colletotrichum graminicola (strain M1.001 / M2 / FGSC 10212)</name>
    <name type="common">Maize anthracnose fungus</name>
    <name type="synonym">Glomerella graminicola</name>
    <dbReference type="NCBI Taxonomy" id="645133"/>
    <lineage>
        <taxon>Eukaryota</taxon>
        <taxon>Fungi</taxon>
        <taxon>Dikarya</taxon>
        <taxon>Ascomycota</taxon>
        <taxon>Pezizomycotina</taxon>
        <taxon>Sordariomycetes</taxon>
        <taxon>Hypocreomycetidae</taxon>
        <taxon>Glomerellales</taxon>
        <taxon>Glomerellaceae</taxon>
        <taxon>Colletotrichum</taxon>
        <taxon>Colletotrichum graminicola species complex</taxon>
    </lineage>
</organism>
<proteinExistence type="predicted"/>